<dbReference type="CDD" id="cd05819">
    <property type="entry name" value="NHL"/>
    <property type="match status" value="1"/>
</dbReference>
<evidence type="ECO:0000256" key="1">
    <source>
        <dbReference type="ARBA" id="ARBA00022737"/>
    </source>
</evidence>
<feature type="domain" description="Apple" evidence="3">
    <location>
        <begin position="31"/>
        <end position="74"/>
    </location>
</feature>
<keyword evidence="1" id="KW-0677">Repeat</keyword>
<dbReference type="InterPro" id="IPR010620">
    <property type="entry name" value="SBBP_repeat"/>
</dbReference>
<name>A0A816AS81_ADIRI</name>
<protein>
    <recommendedName>
        <fullName evidence="3">Apple domain-containing protein</fullName>
    </recommendedName>
</protein>
<dbReference type="InterPro" id="IPR003609">
    <property type="entry name" value="Pan_app"/>
</dbReference>
<dbReference type="InterPro" id="IPR050952">
    <property type="entry name" value="TRIM-NHL_E3_ligases"/>
</dbReference>
<dbReference type="OrthoDB" id="10028668at2759"/>
<comment type="caution">
    <text evidence="5">The sequence shown here is derived from an EMBL/GenBank/DDBJ whole genome shotgun (WGS) entry which is preliminary data.</text>
</comment>
<dbReference type="Pfam" id="PF01436">
    <property type="entry name" value="NHL"/>
    <property type="match status" value="2"/>
</dbReference>
<organism evidence="5 6">
    <name type="scientific">Adineta ricciae</name>
    <name type="common">Rotifer</name>
    <dbReference type="NCBI Taxonomy" id="249248"/>
    <lineage>
        <taxon>Eukaryota</taxon>
        <taxon>Metazoa</taxon>
        <taxon>Spiralia</taxon>
        <taxon>Gnathifera</taxon>
        <taxon>Rotifera</taxon>
        <taxon>Eurotatoria</taxon>
        <taxon>Bdelloidea</taxon>
        <taxon>Adinetida</taxon>
        <taxon>Adinetidae</taxon>
        <taxon>Adineta</taxon>
    </lineage>
</organism>
<dbReference type="SUPFAM" id="SSF101898">
    <property type="entry name" value="NHL repeat"/>
    <property type="match status" value="1"/>
</dbReference>
<dbReference type="Proteomes" id="UP000663852">
    <property type="component" value="Unassembled WGS sequence"/>
</dbReference>
<dbReference type="GO" id="GO:0008270">
    <property type="term" value="F:zinc ion binding"/>
    <property type="evidence" value="ECO:0007669"/>
    <property type="project" value="UniProtKB-KW"/>
</dbReference>
<dbReference type="PROSITE" id="PS51125">
    <property type="entry name" value="NHL"/>
    <property type="match status" value="1"/>
</dbReference>
<evidence type="ECO:0000256" key="2">
    <source>
        <dbReference type="PROSITE-ProRule" id="PRU00504"/>
    </source>
</evidence>
<feature type="repeat" description="NHL" evidence="2">
    <location>
        <begin position="368"/>
        <end position="412"/>
    </location>
</feature>
<dbReference type="InterPro" id="IPR011042">
    <property type="entry name" value="6-blade_b-propeller_TolB-like"/>
</dbReference>
<evidence type="ECO:0000259" key="3">
    <source>
        <dbReference type="Pfam" id="PF00024"/>
    </source>
</evidence>
<dbReference type="Proteomes" id="UP000663828">
    <property type="component" value="Unassembled WGS sequence"/>
</dbReference>
<evidence type="ECO:0000313" key="5">
    <source>
        <dbReference type="EMBL" id="CAF1601223.1"/>
    </source>
</evidence>
<keyword evidence="6" id="KW-1185">Reference proteome</keyword>
<dbReference type="AlphaFoldDB" id="A0A816AS81"/>
<dbReference type="Gene3D" id="2.120.10.30">
    <property type="entry name" value="TolB, C-terminal domain"/>
    <property type="match status" value="2"/>
</dbReference>
<dbReference type="PANTHER" id="PTHR24104:SF25">
    <property type="entry name" value="PROTEIN LIN-41"/>
    <property type="match status" value="1"/>
</dbReference>
<dbReference type="Pfam" id="PF00024">
    <property type="entry name" value="PAN_1"/>
    <property type="match status" value="1"/>
</dbReference>
<dbReference type="EMBL" id="CAJNOR010006689">
    <property type="protein sequence ID" value="CAF1601223.1"/>
    <property type="molecule type" value="Genomic_DNA"/>
</dbReference>
<gene>
    <name evidence="4" type="ORF">EDS130_LOCUS44622</name>
    <name evidence="5" type="ORF">XAT740_LOCUS47740</name>
</gene>
<evidence type="ECO:0000313" key="6">
    <source>
        <dbReference type="Proteomes" id="UP000663828"/>
    </source>
</evidence>
<dbReference type="EMBL" id="CAJNOJ010000890">
    <property type="protein sequence ID" value="CAF1531684.1"/>
    <property type="molecule type" value="Genomic_DNA"/>
</dbReference>
<proteinExistence type="predicted"/>
<dbReference type="Pfam" id="PF06739">
    <property type="entry name" value="SBBP"/>
    <property type="match status" value="1"/>
</dbReference>
<dbReference type="InterPro" id="IPR001258">
    <property type="entry name" value="NHL_repeat"/>
</dbReference>
<dbReference type="PANTHER" id="PTHR24104">
    <property type="entry name" value="E3 UBIQUITIN-PROTEIN LIGASE NHLRC1-RELATED"/>
    <property type="match status" value="1"/>
</dbReference>
<accession>A0A816AS81</accession>
<sequence length="516" mass="56301">MHSIYYSRITFSAIEHEFQPVNSVQLILVTIAKSRTMCSVACNEQPFCRTLDYDSASGRCRLFEADETTGSIISSTSPTSIVGTVSISSLEFVHIHNESCKACQQDRYEYCPINGNTCQCWPHTFWNGSVCLLQLFENGTCSQLDACRDDFNLTCATEMGQFTICTSDLTTLDSTVITSMTSTTPIWMSTAIATTTDQVTTTEIPTSTQRITTVSVQQNITTVAGSWNGSCAALSGGMTTLHTQGGITVSPDGTLYVADGNPIYAVLAFKPNNFTAKQIMSFSDWPAFMFFDSRTSSLYVTVFYLYYARVWPSNQTIPSGTTGSCAATQLLWPTGIVVDSLGNIYITSSGCHVVIKWNSNATIATVAAGSLSVSGTDNYHFNQPYGLFLDANDSLLYVADFNNHRIQKFILGNSAGVTVAGGNGQGSASNQLNRPTTIYVSQQDDSYYICDYHNNRIQRWAINATYGVTIAGSSAGVAGSALNLLNAPYDIWVHPNKTFMLVSDSNNCRIQKYILY</sequence>
<reference evidence="5" key="1">
    <citation type="submission" date="2021-02" db="EMBL/GenBank/DDBJ databases">
        <authorList>
            <person name="Nowell W R."/>
        </authorList>
    </citation>
    <scope>NUCLEOTIDE SEQUENCE</scope>
</reference>
<evidence type="ECO:0000313" key="4">
    <source>
        <dbReference type="EMBL" id="CAF1531684.1"/>
    </source>
</evidence>